<protein>
    <submittedName>
        <fullName evidence="2">Uncharacterized protein</fullName>
    </submittedName>
</protein>
<evidence type="ECO:0000256" key="1">
    <source>
        <dbReference type="SAM" id="MobiDB-lite"/>
    </source>
</evidence>
<evidence type="ECO:0000313" key="2">
    <source>
        <dbReference type="EMBL" id="GAA0167962.1"/>
    </source>
</evidence>
<name>A0AAV3QV22_LITER</name>
<accession>A0AAV3QV22</accession>
<sequence>MEASVQNPQEAALEPQDVRASTPLGPRENSSPLPPSSPRDQRQGTPPLDKPTLVAAQENAGGQHSATVALEPKDQGGVGLATLQVGCL</sequence>
<proteinExistence type="predicted"/>
<dbReference type="Proteomes" id="UP001454036">
    <property type="component" value="Unassembled WGS sequence"/>
</dbReference>
<evidence type="ECO:0000313" key="3">
    <source>
        <dbReference type="Proteomes" id="UP001454036"/>
    </source>
</evidence>
<organism evidence="2 3">
    <name type="scientific">Lithospermum erythrorhizon</name>
    <name type="common">Purple gromwell</name>
    <name type="synonym">Lithospermum officinale var. erythrorhizon</name>
    <dbReference type="NCBI Taxonomy" id="34254"/>
    <lineage>
        <taxon>Eukaryota</taxon>
        <taxon>Viridiplantae</taxon>
        <taxon>Streptophyta</taxon>
        <taxon>Embryophyta</taxon>
        <taxon>Tracheophyta</taxon>
        <taxon>Spermatophyta</taxon>
        <taxon>Magnoliopsida</taxon>
        <taxon>eudicotyledons</taxon>
        <taxon>Gunneridae</taxon>
        <taxon>Pentapetalae</taxon>
        <taxon>asterids</taxon>
        <taxon>lamiids</taxon>
        <taxon>Boraginales</taxon>
        <taxon>Boraginaceae</taxon>
        <taxon>Boraginoideae</taxon>
        <taxon>Lithospermeae</taxon>
        <taxon>Lithospermum</taxon>
    </lineage>
</organism>
<gene>
    <name evidence="2" type="ORF">LIER_22789</name>
</gene>
<dbReference type="EMBL" id="BAABME010006291">
    <property type="protein sequence ID" value="GAA0167962.1"/>
    <property type="molecule type" value="Genomic_DNA"/>
</dbReference>
<reference evidence="2 3" key="1">
    <citation type="submission" date="2024-01" db="EMBL/GenBank/DDBJ databases">
        <title>The complete chloroplast genome sequence of Lithospermum erythrorhizon: insights into the phylogenetic relationship among Boraginaceae species and the maternal lineages of purple gromwells.</title>
        <authorList>
            <person name="Okada T."/>
            <person name="Watanabe K."/>
        </authorList>
    </citation>
    <scope>NUCLEOTIDE SEQUENCE [LARGE SCALE GENOMIC DNA]</scope>
</reference>
<dbReference type="AlphaFoldDB" id="A0AAV3QV22"/>
<keyword evidence="3" id="KW-1185">Reference proteome</keyword>
<comment type="caution">
    <text evidence="2">The sequence shown here is derived from an EMBL/GenBank/DDBJ whole genome shotgun (WGS) entry which is preliminary data.</text>
</comment>
<feature type="region of interest" description="Disordered" evidence="1">
    <location>
        <begin position="1"/>
        <end position="76"/>
    </location>
</feature>